<dbReference type="Gene3D" id="3.40.50.150">
    <property type="entry name" value="Vaccinia Virus protein VP39"/>
    <property type="match status" value="1"/>
</dbReference>
<dbReference type="RefSeq" id="WP_009860718.1">
    <property type="nucleotide sequence ID" value="NZ_CAJSYT010000010.1"/>
</dbReference>
<organism evidence="1">
    <name type="scientific">Parabacteroides goldsteinii</name>
    <dbReference type="NCBI Taxonomy" id="328812"/>
    <lineage>
        <taxon>Bacteria</taxon>
        <taxon>Pseudomonadati</taxon>
        <taxon>Bacteroidota</taxon>
        <taxon>Bacteroidia</taxon>
        <taxon>Bacteroidales</taxon>
        <taxon>Tannerellaceae</taxon>
        <taxon>Parabacteroides</taxon>
    </lineage>
</organism>
<dbReference type="GO" id="GO:0008168">
    <property type="term" value="F:methyltransferase activity"/>
    <property type="evidence" value="ECO:0007669"/>
    <property type="project" value="UniProtKB-KW"/>
</dbReference>
<dbReference type="Pfam" id="PF13489">
    <property type="entry name" value="Methyltransf_23"/>
    <property type="match status" value="1"/>
</dbReference>
<dbReference type="SUPFAM" id="SSF53335">
    <property type="entry name" value="S-adenosyl-L-methionine-dependent methyltransferases"/>
    <property type="match status" value="1"/>
</dbReference>
<dbReference type="EMBL" id="WKLP01000004">
    <property type="protein sequence ID" value="MRY10632.1"/>
    <property type="molecule type" value="Genomic_DNA"/>
</dbReference>
<accession>A0A6G1Z9V8</accession>
<sequence>MIVKLYRKLPVGFRLIIYNCFLGTILNYIRNPQALKYCFKEPQIKRKLIEFLPLFKNKNGLEVGGGSYLFSKEGNLPIYSVANRVDGCNYSYQTVWEGNLSQGTYKYKGVNLGTQFIGEATEIEMIVGKMYDFIISSNCLEHVANPLKAVKSWLNVLNAGGYILLILPNKISNFDHRRPDTSFSHLLEDYANDVNENDMTHFDEIIELHDLDKDVVGNNKDVFIGRSMKNDENRCFHHHIFTVKLLEEIFSYFNLEIIYSQEGWDNIYILGRKLK</sequence>
<keyword evidence="1" id="KW-0489">Methyltransferase</keyword>
<gene>
    <name evidence="1" type="ORF">GKE01_03995</name>
</gene>
<dbReference type="InterPro" id="IPR029063">
    <property type="entry name" value="SAM-dependent_MTases_sf"/>
</dbReference>
<dbReference type="GO" id="GO:0032259">
    <property type="term" value="P:methylation"/>
    <property type="evidence" value="ECO:0007669"/>
    <property type="project" value="UniProtKB-KW"/>
</dbReference>
<dbReference type="AlphaFoldDB" id="A0A6G1Z9V8"/>
<name>A0A6G1Z9V8_9BACT</name>
<evidence type="ECO:0000313" key="1">
    <source>
        <dbReference type="EMBL" id="MRY10632.1"/>
    </source>
</evidence>
<protein>
    <submittedName>
        <fullName evidence="1">Methyltransferase domain-containing protein</fullName>
    </submittedName>
</protein>
<reference evidence="1" key="1">
    <citation type="journal article" date="2019" name="Nat. Med.">
        <title>A library of human gut bacterial isolates paired with longitudinal multiomics data enables mechanistic microbiome research.</title>
        <authorList>
            <person name="Poyet M."/>
            <person name="Groussin M."/>
            <person name="Gibbons S.M."/>
            <person name="Avila-Pacheco J."/>
            <person name="Jiang X."/>
            <person name="Kearney S.M."/>
            <person name="Perrotta A.R."/>
            <person name="Berdy B."/>
            <person name="Zhao S."/>
            <person name="Lieberman T.D."/>
            <person name="Swanson P.K."/>
            <person name="Smith M."/>
            <person name="Roesemann S."/>
            <person name="Alexander J.E."/>
            <person name="Rich S.A."/>
            <person name="Livny J."/>
            <person name="Vlamakis H."/>
            <person name="Clish C."/>
            <person name="Bullock K."/>
            <person name="Deik A."/>
            <person name="Scott J."/>
            <person name="Pierce K.A."/>
            <person name="Xavier R.J."/>
            <person name="Alm E.J."/>
        </authorList>
    </citation>
    <scope>NUCLEOTIDE SEQUENCE</scope>
    <source>
        <strain evidence="1">BIOML-A4</strain>
    </source>
</reference>
<comment type="caution">
    <text evidence="1">The sequence shown here is derived from an EMBL/GenBank/DDBJ whole genome shotgun (WGS) entry which is preliminary data.</text>
</comment>
<proteinExistence type="predicted"/>
<keyword evidence="1" id="KW-0808">Transferase</keyword>